<dbReference type="Proteomes" id="UP001184150">
    <property type="component" value="Unassembled WGS sequence"/>
</dbReference>
<keyword evidence="1" id="KW-0560">Oxidoreductase</keyword>
<dbReference type="InterPro" id="IPR033856">
    <property type="entry name" value="Trp_halogen"/>
</dbReference>
<reference evidence="1 2" key="1">
    <citation type="submission" date="2023-07" db="EMBL/GenBank/DDBJ databases">
        <title>Sorghum-associated microbial communities from plants grown in Nebraska, USA.</title>
        <authorList>
            <person name="Schachtman D."/>
        </authorList>
    </citation>
    <scope>NUCLEOTIDE SEQUENCE [LARGE SCALE GENOMIC DNA]</scope>
    <source>
        <strain evidence="1 2">DS1027</strain>
    </source>
</reference>
<evidence type="ECO:0000313" key="1">
    <source>
        <dbReference type="EMBL" id="MDR6512167.1"/>
    </source>
</evidence>
<evidence type="ECO:0000313" key="2">
    <source>
        <dbReference type="Proteomes" id="UP001184150"/>
    </source>
</evidence>
<dbReference type="PANTHER" id="PTHR43747:SF4">
    <property type="entry name" value="FLAVIN-DEPENDENT TRYPTOPHAN HALOGENASE"/>
    <property type="match status" value="1"/>
</dbReference>
<organism evidence="1 2">
    <name type="scientific">Novosphingobium capsulatum</name>
    <dbReference type="NCBI Taxonomy" id="13688"/>
    <lineage>
        <taxon>Bacteria</taxon>
        <taxon>Pseudomonadati</taxon>
        <taxon>Pseudomonadota</taxon>
        <taxon>Alphaproteobacteria</taxon>
        <taxon>Sphingomonadales</taxon>
        <taxon>Sphingomonadaceae</taxon>
        <taxon>Novosphingobium</taxon>
    </lineage>
</organism>
<gene>
    <name evidence="1" type="ORF">J2792_003050</name>
</gene>
<dbReference type="PANTHER" id="PTHR43747">
    <property type="entry name" value="FAD-BINDING PROTEIN"/>
    <property type="match status" value="1"/>
</dbReference>
<dbReference type="InterPro" id="IPR036188">
    <property type="entry name" value="FAD/NAD-bd_sf"/>
</dbReference>
<accession>A0ABU1MQM9</accession>
<sequence length="497" mass="55233">MNEAAIRSITILGGGTAGWMAATLLAKAFDGQPLRITLVESEEIGIIGVGEATVPLFRLFNDRLGLDEHAFLQATMGSYKLGIEFCDWGQVGNTHFHGFGDYGEPIGGIAPHHHWLRLARSGEAAPIDDYSAPYALAQRGKFTPADPRQPRYSHAYHFDAVLYARYLRNLAESWGVTRVEGRVVDVPLDPQTGHIRALHLADGQVVDGEFFVDCTGFAAELIGKRLGTAYVDWSHWLPCDSAIAVPSARHDPPAPFTRSTALAAGWQWRIPLQHREGNGIVYASAYMSDAAAEDALLGSLGGAPLANPRRFRFTAGRREAFWQRNCVALGFASGFLEPLESTGIQLIQNGIGRLIEFFPDRHFDPRVAAEYNRVCQVEWDRIRDFIIAHYCVSQRPEPFWQAARAMDLPDTLQQKLDSWYATGKIPLLDGESYQEPSWAAILLGNGVLPQRHDPLIDALPIDMLRAHMARRREDLARMGRSAPDHRFYLARHCQAAA</sequence>
<dbReference type="EC" id="1.14.19.9" evidence="1"/>
<dbReference type="GO" id="GO:0016491">
    <property type="term" value="F:oxidoreductase activity"/>
    <property type="evidence" value="ECO:0007669"/>
    <property type="project" value="UniProtKB-KW"/>
</dbReference>
<proteinExistence type="predicted"/>
<dbReference type="InterPro" id="IPR050816">
    <property type="entry name" value="Flavin-dep_Halogenase_NPB"/>
</dbReference>
<name>A0ABU1MQM9_9SPHN</name>
<dbReference type="Gene3D" id="3.50.50.60">
    <property type="entry name" value="FAD/NAD(P)-binding domain"/>
    <property type="match status" value="1"/>
</dbReference>
<keyword evidence="2" id="KW-1185">Reference proteome</keyword>
<comment type="caution">
    <text evidence="1">The sequence shown here is derived from an EMBL/GenBank/DDBJ whole genome shotgun (WGS) entry which is preliminary data.</text>
</comment>
<dbReference type="Pfam" id="PF04820">
    <property type="entry name" value="Trp_halogenase"/>
    <property type="match status" value="1"/>
</dbReference>
<protein>
    <submittedName>
        <fullName evidence="1">Tryptophan halogenase</fullName>
        <ecNumber evidence="1">1.14.19.9</ecNumber>
    </submittedName>
</protein>
<dbReference type="SUPFAM" id="SSF51905">
    <property type="entry name" value="FAD/NAD(P)-binding domain"/>
    <property type="match status" value="1"/>
</dbReference>
<dbReference type="PIRSF" id="PIRSF011396">
    <property type="entry name" value="Trp_halogenase"/>
    <property type="match status" value="1"/>
</dbReference>
<dbReference type="EMBL" id="JAVDRD010000008">
    <property type="protein sequence ID" value="MDR6512167.1"/>
    <property type="molecule type" value="Genomic_DNA"/>
</dbReference>
<dbReference type="RefSeq" id="WP_309805818.1">
    <property type="nucleotide sequence ID" value="NZ_JAVDRD010000008.1"/>
</dbReference>
<dbReference type="InterPro" id="IPR006905">
    <property type="entry name" value="Flavin_halogenase"/>
</dbReference>